<feature type="transmembrane region" description="Helical" evidence="8">
    <location>
        <begin position="81"/>
        <end position="99"/>
    </location>
</feature>
<evidence type="ECO:0000256" key="8">
    <source>
        <dbReference type="SAM" id="Phobius"/>
    </source>
</evidence>
<evidence type="ECO:0000256" key="1">
    <source>
        <dbReference type="ARBA" id="ARBA00004651"/>
    </source>
</evidence>
<feature type="transmembrane region" description="Helical" evidence="8">
    <location>
        <begin position="128"/>
        <end position="148"/>
    </location>
</feature>
<comment type="similarity">
    <text evidence="6">Belongs to the YccS/YhfK family.</text>
</comment>
<feature type="transmembrane region" description="Helical" evidence="8">
    <location>
        <begin position="490"/>
        <end position="508"/>
    </location>
</feature>
<comment type="subcellular location">
    <subcellularLocation>
        <location evidence="1">Cell membrane</location>
        <topology evidence="1">Multi-pass membrane protein</topology>
    </subcellularLocation>
</comment>
<keyword evidence="4 8" id="KW-1133">Transmembrane helix</keyword>
<proteinExistence type="inferred from homology"/>
<dbReference type="Pfam" id="PF13515">
    <property type="entry name" value="FUSC_2"/>
    <property type="match status" value="1"/>
</dbReference>
<keyword evidence="11" id="KW-1185">Reference proteome</keyword>
<keyword evidence="2" id="KW-1003">Cell membrane</keyword>
<protein>
    <submittedName>
        <fullName evidence="10">FUSC family protein</fullName>
    </submittedName>
</protein>
<reference evidence="10 11" key="1">
    <citation type="submission" date="2023-12" db="EMBL/GenBank/DDBJ databases">
        <title>the genome sequence of Hyalangium sp. s54d21.</title>
        <authorList>
            <person name="Zhang X."/>
        </authorList>
    </citation>
    <scope>NUCLEOTIDE SEQUENCE [LARGE SCALE GENOMIC DNA]</scope>
    <source>
        <strain evidence="11">s54d21</strain>
    </source>
</reference>
<organism evidence="10 11">
    <name type="scientific">Hyalangium rubrum</name>
    <dbReference type="NCBI Taxonomy" id="3103134"/>
    <lineage>
        <taxon>Bacteria</taxon>
        <taxon>Pseudomonadati</taxon>
        <taxon>Myxococcota</taxon>
        <taxon>Myxococcia</taxon>
        <taxon>Myxococcales</taxon>
        <taxon>Cystobacterineae</taxon>
        <taxon>Archangiaceae</taxon>
        <taxon>Hyalangium</taxon>
    </lineage>
</organism>
<keyword evidence="5 8" id="KW-0472">Membrane</keyword>
<dbReference type="RefSeq" id="WP_321548110.1">
    <property type="nucleotide sequence ID" value="NZ_JAXIVS010000008.1"/>
</dbReference>
<dbReference type="EMBL" id="JAXIVS010000008">
    <property type="protein sequence ID" value="MDY7229384.1"/>
    <property type="molecule type" value="Genomic_DNA"/>
</dbReference>
<evidence type="ECO:0000256" key="4">
    <source>
        <dbReference type="ARBA" id="ARBA00022989"/>
    </source>
</evidence>
<feature type="transmembrane region" description="Helical" evidence="8">
    <location>
        <begin position="154"/>
        <end position="174"/>
    </location>
</feature>
<evidence type="ECO:0000313" key="11">
    <source>
        <dbReference type="Proteomes" id="UP001291309"/>
    </source>
</evidence>
<feature type="region of interest" description="Disordered" evidence="7">
    <location>
        <begin position="628"/>
        <end position="657"/>
    </location>
</feature>
<accession>A0ABU5H7C2</accession>
<dbReference type="InterPro" id="IPR049453">
    <property type="entry name" value="Memb_transporter_dom"/>
</dbReference>
<gene>
    <name evidence="10" type="ORF">SYV04_23525</name>
</gene>
<comment type="caution">
    <text evidence="10">The sequence shown here is derived from an EMBL/GenBank/DDBJ whole genome shotgun (WGS) entry which is preliminary data.</text>
</comment>
<name>A0ABU5H7C2_9BACT</name>
<feature type="transmembrane region" description="Helical" evidence="8">
    <location>
        <begin position="417"/>
        <end position="434"/>
    </location>
</feature>
<evidence type="ECO:0000256" key="6">
    <source>
        <dbReference type="ARBA" id="ARBA00043993"/>
    </source>
</evidence>
<dbReference type="PANTHER" id="PTHR30509:SF9">
    <property type="entry name" value="MULTIDRUG RESISTANCE PROTEIN MDTO"/>
    <property type="match status" value="1"/>
</dbReference>
<dbReference type="PANTHER" id="PTHR30509">
    <property type="entry name" value="P-HYDROXYBENZOIC ACID EFFLUX PUMP SUBUNIT-RELATED"/>
    <property type="match status" value="1"/>
</dbReference>
<sequence>MLRGEGLRTSYWWNRFVASDPDLARLKMGLRAVLGMGLSLGAITVAGRLLHQPTALGLVGVNVGMMAAISVQDPLLPQQRVTQLCMPLVAAVAVCLGALSSAHEVASALLFLGVIFLAVFARRFGPRGMALGMITFMTFFFALFFHASVAQLPWMLASIGIGGAIAYAVRFWLVPDGSNASLRRTFTIFRRTLPLLLADLSSALQVSGSRRWEWIIRHSLRRLHDGAMEVERNIEQADPATLAPGLRKEELREHLLELELSAERLASTLYRLLDWDTLSPEDCQNLRAKLATARRQVRDNHAPSPSLSGPAASATTAVEAALVEFQRVYARPLRSSSGVPLAAATEQPPKESEKPVLEGLHPSTRQAIQATVASGLAIIVGHMVSSTRWYWAVIAAFVVFNRASTQGDILLNAWQRILGTVVGVVAGLLVATAVSGHPNLELLLIFGCVFLSFYMMRVSYAWMAFWLTTLMAALYSLLGRYSPDLLYLRLWETLVGAGFGALVSVVLFPSRTGVRVRKAAAETLRDVASFLDAAATLPRQNGGAAIVERVRKIDAKLREVREAARPLSTRVSLVERETLRLVHALASVVFFARQLAHACSRRQADAERVHQLEVQLAESARSLAATLEGEQSGAALAPTEPPQVTPERLPRSEHGDTRTSPLVLHWLKRMDDALVEIRELLSVIGPRRLAR</sequence>
<feature type="transmembrane region" description="Helical" evidence="8">
    <location>
        <begin position="440"/>
        <end position="456"/>
    </location>
</feature>
<evidence type="ECO:0000256" key="5">
    <source>
        <dbReference type="ARBA" id="ARBA00023136"/>
    </source>
</evidence>
<dbReference type="Proteomes" id="UP001291309">
    <property type="component" value="Unassembled WGS sequence"/>
</dbReference>
<evidence type="ECO:0000256" key="3">
    <source>
        <dbReference type="ARBA" id="ARBA00022692"/>
    </source>
</evidence>
<evidence type="ECO:0000256" key="7">
    <source>
        <dbReference type="SAM" id="MobiDB-lite"/>
    </source>
</evidence>
<evidence type="ECO:0000259" key="9">
    <source>
        <dbReference type="Pfam" id="PF13515"/>
    </source>
</evidence>
<keyword evidence="3 8" id="KW-0812">Transmembrane</keyword>
<feature type="domain" description="Integral membrane bound transporter" evidence="9">
    <location>
        <begin position="376"/>
        <end position="503"/>
    </location>
</feature>
<feature type="transmembrane region" description="Helical" evidence="8">
    <location>
        <begin position="53"/>
        <end position="69"/>
    </location>
</feature>
<feature type="compositionally biased region" description="Basic and acidic residues" evidence="7">
    <location>
        <begin position="648"/>
        <end position="657"/>
    </location>
</feature>
<feature type="transmembrane region" description="Helical" evidence="8">
    <location>
        <begin position="28"/>
        <end position="47"/>
    </location>
</feature>
<evidence type="ECO:0000313" key="10">
    <source>
        <dbReference type="EMBL" id="MDY7229384.1"/>
    </source>
</evidence>
<evidence type="ECO:0000256" key="2">
    <source>
        <dbReference type="ARBA" id="ARBA00022475"/>
    </source>
</evidence>